<comment type="pathway">
    <text evidence="7">Cell wall biogenesis; peptidoglycan biosynthesis.</text>
</comment>
<feature type="binding site" evidence="7">
    <location>
        <begin position="184"/>
        <end position="185"/>
    </location>
    <ligand>
        <name>substrate</name>
    </ligand>
</feature>
<keyword evidence="5 7" id="KW-0413">Isomerase</keyword>
<name>A0ABW1IT37_9BACL</name>
<dbReference type="HAMAP" id="MF_00258">
    <property type="entry name" value="Glu_racemase"/>
    <property type="match status" value="1"/>
</dbReference>
<comment type="caution">
    <text evidence="8">The sequence shown here is derived from an EMBL/GenBank/DDBJ whole genome shotgun (WGS) entry which is preliminary data.</text>
</comment>
<evidence type="ECO:0000256" key="3">
    <source>
        <dbReference type="ARBA" id="ARBA00022960"/>
    </source>
</evidence>
<dbReference type="EC" id="5.1.1.3" evidence="2 7"/>
<evidence type="ECO:0000256" key="6">
    <source>
        <dbReference type="ARBA" id="ARBA00023316"/>
    </source>
</evidence>
<evidence type="ECO:0000256" key="2">
    <source>
        <dbReference type="ARBA" id="ARBA00013090"/>
    </source>
</evidence>
<evidence type="ECO:0000313" key="9">
    <source>
        <dbReference type="Proteomes" id="UP001596250"/>
    </source>
</evidence>
<comment type="function">
    <text evidence="7">Provides the (R)-glutamate required for cell wall biosynthesis.</text>
</comment>
<accession>A0ABW1IT37</accession>
<sequence length="269" mass="29814">MQRPIAILDSGVGGLTVAKEIMRQLPQENMIYFGDSERSPYGPRSAEEVRGFTRQIVDFLLPFHPKMIVIACNTATAAALSDIRKSVDIEVVGVIEPGARTAITKTKNAKVAVIGTEGTIKSGAYRRALQAISPQIEVYSMACPQFVPIVEKGLFDTLETMSIVEDALQAMKQYPIDCMILGCTHYPFLQDTIAKVMGPDVELINSAEETAREVSTILSHKQLLRKSPVAPYHRFFCSGDPKMFQKIAQLWLNEEVQVTPVIWQVSNII</sequence>
<dbReference type="InterPro" id="IPR004391">
    <property type="entry name" value="Glu_race"/>
</dbReference>
<feature type="active site" description="Proton donor/acceptor" evidence="7">
    <location>
        <position position="183"/>
    </location>
</feature>
<dbReference type="SUPFAM" id="SSF53681">
    <property type="entry name" value="Aspartate/glutamate racemase"/>
    <property type="match status" value="2"/>
</dbReference>
<comment type="catalytic activity">
    <reaction evidence="1 7">
        <text>L-glutamate = D-glutamate</text>
        <dbReference type="Rhea" id="RHEA:12813"/>
        <dbReference type="ChEBI" id="CHEBI:29985"/>
        <dbReference type="ChEBI" id="CHEBI:29986"/>
        <dbReference type="EC" id="5.1.1.3"/>
    </reaction>
</comment>
<evidence type="ECO:0000313" key="8">
    <source>
        <dbReference type="EMBL" id="MFC5988275.1"/>
    </source>
</evidence>
<dbReference type="NCBIfam" id="NF002035">
    <property type="entry name" value="PRK00865.1-3"/>
    <property type="match status" value="1"/>
</dbReference>
<dbReference type="GO" id="GO:0008881">
    <property type="term" value="F:glutamate racemase activity"/>
    <property type="evidence" value="ECO:0007669"/>
    <property type="project" value="UniProtKB-EC"/>
</dbReference>
<keyword evidence="9" id="KW-1185">Reference proteome</keyword>
<dbReference type="Gene3D" id="3.40.50.1860">
    <property type="match status" value="2"/>
</dbReference>
<dbReference type="InterPro" id="IPR033134">
    <property type="entry name" value="Asp/Glu_racemase_AS_2"/>
</dbReference>
<evidence type="ECO:0000256" key="1">
    <source>
        <dbReference type="ARBA" id="ARBA00001602"/>
    </source>
</evidence>
<dbReference type="InterPro" id="IPR015942">
    <property type="entry name" value="Asp/Glu/hydantoin_racemase"/>
</dbReference>
<dbReference type="InterPro" id="IPR001920">
    <property type="entry name" value="Asp/Glu_race"/>
</dbReference>
<gene>
    <name evidence="8" type="primary">racE</name>
    <name evidence="7" type="synonym">murI</name>
    <name evidence="8" type="ORF">ACFPXP_17875</name>
</gene>
<keyword evidence="3 7" id="KW-0133">Cell shape</keyword>
<dbReference type="PANTHER" id="PTHR21198:SF2">
    <property type="entry name" value="GLUTAMATE RACEMASE"/>
    <property type="match status" value="1"/>
</dbReference>
<evidence type="ECO:0000256" key="7">
    <source>
        <dbReference type="HAMAP-Rule" id="MF_00258"/>
    </source>
</evidence>
<dbReference type="NCBIfam" id="TIGR00067">
    <property type="entry name" value="glut_race"/>
    <property type="match status" value="1"/>
</dbReference>
<dbReference type="RefSeq" id="WP_379895738.1">
    <property type="nucleotide sequence ID" value="NZ_CBCSCT010000015.1"/>
</dbReference>
<organism evidence="8 9">
    <name type="scientific">Marinicrinis lubricantis</name>
    <dbReference type="NCBI Taxonomy" id="2086470"/>
    <lineage>
        <taxon>Bacteria</taxon>
        <taxon>Bacillati</taxon>
        <taxon>Bacillota</taxon>
        <taxon>Bacilli</taxon>
        <taxon>Bacillales</taxon>
        <taxon>Paenibacillaceae</taxon>
    </lineage>
</organism>
<dbReference type="Pfam" id="PF01177">
    <property type="entry name" value="Asp_Glu_race"/>
    <property type="match status" value="1"/>
</dbReference>
<feature type="active site" description="Proton donor/acceptor" evidence="7">
    <location>
        <position position="72"/>
    </location>
</feature>
<evidence type="ECO:0000256" key="5">
    <source>
        <dbReference type="ARBA" id="ARBA00023235"/>
    </source>
</evidence>
<dbReference type="InterPro" id="IPR018187">
    <property type="entry name" value="Asp/Glu_racemase_AS_1"/>
</dbReference>
<reference evidence="9" key="1">
    <citation type="journal article" date="2019" name="Int. J. Syst. Evol. Microbiol.">
        <title>The Global Catalogue of Microorganisms (GCM) 10K type strain sequencing project: providing services to taxonomists for standard genome sequencing and annotation.</title>
        <authorList>
            <consortium name="The Broad Institute Genomics Platform"/>
            <consortium name="The Broad Institute Genome Sequencing Center for Infectious Disease"/>
            <person name="Wu L."/>
            <person name="Ma J."/>
        </authorList>
    </citation>
    <scope>NUCLEOTIDE SEQUENCE [LARGE SCALE GENOMIC DNA]</scope>
    <source>
        <strain evidence="9">CCM 8749</strain>
    </source>
</reference>
<dbReference type="Proteomes" id="UP001596250">
    <property type="component" value="Unassembled WGS sequence"/>
</dbReference>
<evidence type="ECO:0000256" key="4">
    <source>
        <dbReference type="ARBA" id="ARBA00022984"/>
    </source>
</evidence>
<keyword evidence="6 7" id="KW-0961">Cell wall biogenesis/degradation</keyword>
<feature type="binding site" evidence="7">
    <location>
        <begin position="41"/>
        <end position="42"/>
    </location>
    <ligand>
        <name>substrate</name>
    </ligand>
</feature>
<dbReference type="PANTHER" id="PTHR21198">
    <property type="entry name" value="GLUTAMATE RACEMASE"/>
    <property type="match status" value="1"/>
</dbReference>
<dbReference type="PROSITE" id="PS00923">
    <property type="entry name" value="ASP_GLU_RACEMASE_1"/>
    <property type="match status" value="1"/>
</dbReference>
<feature type="binding site" evidence="7">
    <location>
        <begin position="73"/>
        <end position="74"/>
    </location>
    <ligand>
        <name>substrate</name>
    </ligand>
</feature>
<feature type="binding site" evidence="7">
    <location>
        <begin position="9"/>
        <end position="10"/>
    </location>
    <ligand>
        <name>substrate</name>
    </ligand>
</feature>
<proteinExistence type="inferred from homology"/>
<dbReference type="PROSITE" id="PS00924">
    <property type="entry name" value="ASP_GLU_RACEMASE_2"/>
    <property type="match status" value="1"/>
</dbReference>
<protein>
    <recommendedName>
        <fullName evidence="2 7">Glutamate racemase</fullName>
        <ecNumber evidence="2 7">5.1.1.3</ecNumber>
    </recommendedName>
</protein>
<comment type="similarity">
    <text evidence="7">Belongs to the aspartate/glutamate racemases family.</text>
</comment>
<keyword evidence="4 7" id="KW-0573">Peptidoglycan synthesis</keyword>
<dbReference type="EMBL" id="JBHSQV010000179">
    <property type="protein sequence ID" value="MFC5988275.1"/>
    <property type="molecule type" value="Genomic_DNA"/>
</dbReference>